<dbReference type="GO" id="GO:0016810">
    <property type="term" value="F:hydrolase activity, acting on carbon-nitrogen (but not peptide) bonds"/>
    <property type="evidence" value="ECO:0007669"/>
    <property type="project" value="InterPro"/>
</dbReference>
<dbReference type="Gene3D" id="3.20.20.140">
    <property type="entry name" value="Metal-dependent hydrolases"/>
    <property type="match status" value="1"/>
</dbReference>
<sequence length="401" mass="44080">MQIRRIAAHQLHTQTGEVLPYGGVAIAENGEILEIFQLEAANPEREGVEFYNGILTPGFVNAHTHMELSFFNGVFVPGGSMVAFLRQIDSLRIDIDQQVIDKALADAYEILKRDGQVAYADIGNAADTVPFKQHEDFDSISFVEVFGANRELADSAWQTAGRVMERFRAAGITQAYFTPHAPYSVGRELWDYLMPELEKAPILSLHFMETAQEVEFMNSGTGAMDNLYRNVWKRTVNIPRIDEVMAHLAHLGKLGKRMLLIHCVALSQALMQQVKSVAPNAAIVLCPASNLFIEGRMPNIPLMLREGMPLAIGTDSYSSSPTLSLLDQLRIVNDYYPEIPLSTLITIATKGGADACGFSDLGQLRVGSRPGLNLLEGKGLLQGSLAHATVRPLANRKGWTA</sequence>
<proteinExistence type="predicted"/>
<dbReference type="InterPro" id="IPR050287">
    <property type="entry name" value="MTA/SAH_deaminase"/>
</dbReference>
<dbReference type="InterPro" id="IPR032466">
    <property type="entry name" value="Metal_Hydrolase"/>
</dbReference>
<keyword evidence="4" id="KW-1185">Reference proteome</keyword>
<dbReference type="SUPFAM" id="SSF51338">
    <property type="entry name" value="Composite domain of metallo-dependent hydrolases"/>
    <property type="match status" value="1"/>
</dbReference>
<evidence type="ECO:0000259" key="2">
    <source>
        <dbReference type="Pfam" id="PF01979"/>
    </source>
</evidence>
<dbReference type="InterPro" id="IPR006680">
    <property type="entry name" value="Amidohydro-rel"/>
</dbReference>
<evidence type="ECO:0000313" key="4">
    <source>
        <dbReference type="Proteomes" id="UP000054172"/>
    </source>
</evidence>
<gene>
    <name evidence="3" type="ORF">AL399_07425</name>
</gene>
<accession>A0A0Q4B7T4</accession>
<feature type="domain" description="Amidohydrolase-related" evidence="2">
    <location>
        <begin position="54"/>
        <end position="377"/>
    </location>
</feature>
<name>A0A0Q4B7T4_9BACT</name>
<dbReference type="InterPro" id="IPR011059">
    <property type="entry name" value="Metal-dep_hydrolase_composite"/>
</dbReference>
<dbReference type="STRING" id="1702214.AL399_07425"/>
<dbReference type="PANTHER" id="PTHR43794">
    <property type="entry name" value="AMINOHYDROLASE SSNA-RELATED"/>
    <property type="match status" value="1"/>
</dbReference>
<organism evidence="3 4">
    <name type="scientific">Candidatus [Bacteroides] periocalifornicus</name>
    <dbReference type="NCBI Taxonomy" id="1702214"/>
    <lineage>
        <taxon>Bacteria</taxon>
        <taxon>Pseudomonadati</taxon>
        <taxon>Bacteroidota</taxon>
    </lineage>
</organism>
<keyword evidence="1" id="KW-0378">Hydrolase</keyword>
<dbReference type="PATRIC" id="fig|1702214.3.peg.1082"/>
<dbReference type="Gene3D" id="2.30.40.10">
    <property type="entry name" value="Urease, subunit C, domain 1"/>
    <property type="match status" value="1"/>
</dbReference>
<protein>
    <recommendedName>
        <fullName evidence="2">Amidohydrolase-related domain-containing protein</fullName>
    </recommendedName>
</protein>
<evidence type="ECO:0000313" key="3">
    <source>
        <dbReference type="EMBL" id="KQM08422.1"/>
    </source>
</evidence>
<evidence type="ECO:0000256" key="1">
    <source>
        <dbReference type="ARBA" id="ARBA00022801"/>
    </source>
</evidence>
<dbReference type="AlphaFoldDB" id="A0A0Q4B7T4"/>
<dbReference type="SUPFAM" id="SSF51556">
    <property type="entry name" value="Metallo-dependent hydrolases"/>
    <property type="match status" value="1"/>
</dbReference>
<dbReference type="Pfam" id="PF01979">
    <property type="entry name" value="Amidohydro_1"/>
    <property type="match status" value="1"/>
</dbReference>
<comment type="caution">
    <text evidence="3">The sequence shown here is derived from an EMBL/GenBank/DDBJ whole genome shotgun (WGS) entry which is preliminary data.</text>
</comment>
<dbReference type="EMBL" id="LIIK01000039">
    <property type="protein sequence ID" value="KQM08422.1"/>
    <property type="molecule type" value="Genomic_DNA"/>
</dbReference>
<dbReference type="Proteomes" id="UP000054172">
    <property type="component" value="Unassembled WGS sequence"/>
</dbReference>
<reference evidence="3" key="1">
    <citation type="submission" date="2015-08" db="EMBL/GenBank/DDBJ databases">
        <title>Candidatus Bacteriodes Periocalifornicus.</title>
        <authorList>
            <person name="McLean J.S."/>
            <person name="Kelley S."/>
        </authorList>
    </citation>
    <scope>NUCLEOTIDE SEQUENCE [LARGE SCALE GENOMIC DNA]</scope>
    <source>
        <strain evidence="3">12B</strain>
    </source>
</reference>
<dbReference type="PANTHER" id="PTHR43794:SF11">
    <property type="entry name" value="AMIDOHYDROLASE-RELATED DOMAIN-CONTAINING PROTEIN"/>
    <property type="match status" value="1"/>
</dbReference>